<dbReference type="PANTHER" id="PTHR48100">
    <property type="entry name" value="BROAD-SPECIFICITY PHOSPHATASE YOR283W-RELATED"/>
    <property type="match status" value="1"/>
</dbReference>
<dbReference type="PANTHER" id="PTHR48100:SF1">
    <property type="entry name" value="HISTIDINE PHOSPHATASE FAMILY PROTEIN-RELATED"/>
    <property type="match status" value="1"/>
</dbReference>
<proteinExistence type="predicted"/>
<feature type="active site" description="Tele-phosphohistidine intermediate" evidence="1">
    <location>
        <position position="11"/>
    </location>
</feature>
<evidence type="ECO:0000313" key="4">
    <source>
        <dbReference type="Proteomes" id="UP000295765"/>
    </source>
</evidence>
<accession>A0A4R2LDU9</accession>
<dbReference type="RefSeq" id="WP_207923023.1">
    <property type="nucleotide sequence ID" value="NZ_SLWY01000025.1"/>
</dbReference>
<feature type="active site" description="Proton donor/acceptor" evidence="1">
    <location>
        <position position="80"/>
    </location>
</feature>
<comment type="caution">
    <text evidence="3">The sequence shown here is derived from an EMBL/GenBank/DDBJ whole genome shotgun (WGS) entry which is preliminary data.</text>
</comment>
<reference evidence="3 4" key="1">
    <citation type="submission" date="2019-03" db="EMBL/GenBank/DDBJ databases">
        <title>Genomic Encyclopedia of Type Strains, Phase IV (KMG-IV): sequencing the most valuable type-strain genomes for metagenomic binning, comparative biology and taxonomic classification.</title>
        <authorList>
            <person name="Goeker M."/>
        </authorList>
    </citation>
    <scope>NUCLEOTIDE SEQUENCE [LARGE SCALE GENOMIC DNA]</scope>
    <source>
        <strain evidence="3 4">DSM 25287</strain>
    </source>
</reference>
<dbReference type="SMART" id="SM00855">
    <property type="entry name" value="PGAM"/>
    <property type="match status" value="1"/>
</dbReference>
<protein>
    <submittedName>
        <fullName evidence="3">Alpha-ribazole phosphatase/probable phosphoglycerate mutase</fullName>
    </submittedName>
</protein>
<evidence type="ECO:0000256" key="1">
    <source>
        <dbReference type="PIRSR" id="PIRSR613078-1"/>
    </source>
</evidence>
<keyword evidence="4" id="KW-1185">Reference proteome</keyword>
<dbReference type="Pfam" id="PF00300">
    <property type="entry name" value="His_Phos_1"/>
    <property type="match status" value="1"/>
</dbReference>
<gene>
    <name evidence="3" type="ORF">EV699_12528</name>
</gene>
<dbReference type="GO" id="GO:0016791">
    <property type="term" value="F:phosphatase activity"/>
    <property type="evidence" value="ECO:0007669"/>
    <property type="project" value="TreeGrafter"/>
</dbReference>
<dbReference type="PIRSF" id="PIRSF000709">
    <property type="entry name" value="6PFK_2-Ptase"/>
    <property type="match status" value="1"/>
</dbReference>
<name>A0A4R2LDU9_9GAMM</name>
<dbReference type="Gene3D" id="3.40.50.1240">
    <property type="entry name" value="Phosphoglycerate mutase-like"/>
    <property type="match status" value="1"/>
</dbReference>
<sequence length="202" mass="22348">MSVTTFDLMRHGEPEGGRKFRGALDDPLSATGWAQMRAAVADVRPWDLVLSSPLRRCAEFAAELAERHELPLTVVPELREIGFGAWEGLRVREVEARYGEALTRFWRDAESYTPPGAEPIGEFDRRVATAWAQMQAIAAGRHALVVCHGGVIRLLLRQVLGLPLARIWRVDVPYAALSRVEVHPEPDGSALPVLVFHAGRVA</sequence>
<evidence type="ECO:0000313" key="3">
    <source>
        <dbReference type="EMBL" id="TCO77525.1"/>
    </source>
</evidence>
<dbReference type="InterPro" id="IPR050275">
    <property type="entry name" value="PGM_Phosphatase"/>
</dbReference>
<evidence type="ECO:0000256" key="2">
    <source>
        <dbReference type="PIRSR" id="PIRSR613078-2"/>
    </source>
</evidence>
<dbReference type="CDD" id="cd07067">
    <property type="entry name" value="HP_PGM_like"/>
    <property type="match status" value="1"/>
</dbReference>
<feature type="binding site" evidence="2">
    <location>
        <position position="56"/>
    </location>
    <ligand>
        <name>substrate</name>
    </ligand>
</feature>
<organism evidence="3 4">
    <name type="scientific">Plasticicumulans lactativorans</name>
    <dbReference type="NCBI Taxonomy" id="1133106"/>
    <lineage>
        <taxon>Bacteria</taxon>
        <taxon>Pseudomonadati</taxon>
        <taxon>Pseudomonadota</taxon>
        <taxon>Gammaproteobacteria</taxon>
        <taxon>Candidatus Competibacteraceae</taxon>
        <taxon>Plasticicumulans</taxon>
    </lineage>
</organism>
<dbReference type="AlphaFoldDB" id="A0A4R2LDU9"/>
<dbReference type="GO" id="GO:0005737">
    <property type="term" value="C:cytoplasm"/>
    <property type="evidence" value="ECO:0007669"/>
    <property type="project" value="TreeGrafter"/>
</dbReference>
<dbReference type="EMBL" id="SLWY01000025">
    <property type="protein sequence ID" value="TCO77525.1"/>
    <property type="molecule type" value="Genomic_DNA"/>
</dbReference>
<dbReference type="InterPro" id="IPR013078">
    <property type="entry name" value="His_Pase_superF_clade-1"/>
</dbReference>
<dbReference type="InterPro" id="IPR029033">
    <property type="entry name" value="His_PPase_superfam"/>
</dbReference>
<dbReference type="SUPFAM" id="SSF53254">
    <property type="entry name" value="Phosphoglycerate mutase-like"/>
    <property type="match status" value="1"/>
</dbReference>
<dbReference type="Proteomes" id="UP000295765">
    <property type="component" value="Unassembled WGS sequence"/>
</dbReference>